<proteinExistence type="predicted"/>
<organism evidence="1 2">
    <name type="scientific">Trifolium pratense</name>
    <name type="common">Red clover</name>
    <dbReference type="NCBI Taxonomy" id="57577"/>
    <lineage>
        <taxon>Eukaryota</taxon>
        <taxon>Viridiplantae</taxon>
        <taxon>Streptophyta</taxon>
        <taxon>Embryophyta</taxon>
        <taxon>Tracheophyta</taxon>
        <taxon>Spermatophyta</taxon>
        <taxon>Magnoliopsida</taxon>
        <taxon>eudicotyledons</taxon>
        <taxon>Gunneridae</taxon>
        <taxon>Pentapetalae</taxon>
        <taxon>rosids</taxon>
        <taxon>fabids</taxon>
        <taxon>Fabales</taxon>
        <taxon>Fabaceae</taxon>
        <taxon>Papilionoideae</taxon>
        <taxon>50 kb inversion clade</taxon>
        <taxon>NPAAA clade</taxon>
        <taxon>Hologalegina</taxon>
        <taxon>IRL clade</taxon>
        <taxon>Trifolieae</taxon>
        <taxon>Trifolium</taxon>
    </lineage>
</organism>
<dbReference type="Proteomes" id="UP001177021">
    <property type="component" value="Unassembled WGS sequence"/>
</dbReference>
<protein>
    <submittedName>
        <fullName evidence="1">Uncharacterized protein</fullName>
    </submittedName>
</protein>
<reference evidence="1" key="1">
    <citation type="submission" date="2023-10" db="EMBL/GenBank/DDBJ databases">
        <authorList>
            <person name="Rodriguez Cubillos JULIANA M."/>
            <person name="De Vega J."/>
        </authorList>
    </citation>
    <scope>NUCLEOTIDE SEQUENCE</scope>
</reference>
<evidence type="ECO:0000313" key="2">
    <source>
        <dbReference type="Proteomes" id="UP001177021"/>
    </source>
</evidence>
<keyword evidence="2" id="KW-1185">Reference proteome</keyword>
<dbReference type="EMBL" id="CASHSV030000716">
    <property type="protein sequence ID" value="CAJ2673552.1"/>
    <property type="molecule type" value="Genomic_DNA"/>
</dbReference>
<gene>
    <name evidence="1" type="ORF">MILVUS5_LOCUS36999</name>
</gene>
<accession>A0ACB0LV95</accession>
<sequence>MAKSLLFSVAVSFIGKLTSRLLDEASLALGVYDDLRRIKDTSSLIKAVLLDVEQKQWQNNELREWLRQIKCVFSDAEDVIDDFECEALKLQVVNTSGSIRRKVRRFFSSSNPFVYRVKMAHQIIDINARLAKVAADRHNFGLQTNYSDTRVVQKRELMTHSHINDSDVIGRKHDKKKIINLLLQDGDDTCLYVIPIVGMGGLGKTTLAKLGTQARTHARAALYLASPMSTDAGSTVLAATMAFEWKE</sequence>
<evidence type="ECO:0000313" key="1">
    <source>
        <dbReference type="EMBL" id="CAJ2673552.1"/>
    </source>
</evidence>
<name>A0ACB0LV95_TRIPR</name>
<comment type="caution">
    <text evidence="1">The sequence shown here is derived from an EMBL/GenBank/DDBJ whole genome shotgun (WGS) entry which is preliminary data.</text>
</comment>